<dbReference type="EMBL" id="LWDX02022275">
    <property type="protein sequence ID" value="OEL31994.1"/>
    <property type="molecule type" value="Genomic_DNA"/>
</dbReference>
<organism evidence="1 2">
    <name type="scientific">Dichanthelium oligosanthes</name>
    <dbReference type="NCBI Taxonomy" id="888268"/>
    <lineage>
        <taxon>Eukaryota</taxon>
        <taxon>Viridiplantae</taxon>
        <taxon>Streptophyta</taxon>
        <taxon>Embryophyta</taxon>
        <taxon>Tracheophyta</taxon>
        <taxon>Spermatophyta</taxon>
        <taxon>Magnoliopsida</taxon>
        <taxon>Liliopsida</taxon>
        <taxon>Poales</taxon>
        <taxon>Poaceae</taxon>
        <taxon>PACMAD clade</taxon>
        <taxon>Panicoideae</taxon>
        <taxon>Panicodae</taxon>
        <taxon>Paniceae</taxon>
        <taxon>Dichantheliinae</taxon>
        <taxon>Dichanthelium</taxon>
    </lineage>
</organism>
<sequence>LLFHGIEVTRRKAMLPTPPQKGAAFFFPKMTQSALCHPALIFCITRFCLKFAHGKVVFRIGFGIALLRVLHVGAGSNLASVRSIDGSYDA</sequence>
<accession>A0A1E5W3M7</accession>
<name>A0A1E5W3M7_9POAL</name>
<reference evidence="1 2" key="1">
    <citation type="submission" date="2016-09" db="EMBL/GenBank/DDBJ databases">
        <title>The draft genome of Dichanthelium oligosanthes: A C3 panicoid grass species.</title>
        <authorList>
            <person name="Studer A.J."/>
            <person name="Schnable J.C."/>
            <person name="Brutnell T.P."/>
        </authorList>
    </citation>
    <scope>NUCLEOTIDE SEQUENCE [LARGE SCALE GENOMIC DNA]</scope>
    <source>
        <strain evidence="2">cv. Kellogg 1175</strain>
        <tissue evidence="1">Leaf</tissue>
    </source>
</reference>
<proteinExistence type="predicted"/>
<evidence type="ECO:0000313" key="2">
    <source>
        <dbReference type="Proteomes" id="UP000095767"/>
    </source>
</evidence>
<protein>
    <submittedName>
        <fullName evidence="1">Uncharacterized protein</fullName>
    </submittedName>
</protein>
<dbReference type="Proteomes" id="UP000095767">
    <property type="component" value="Unassembled WGS sequence"/>
</dbReference>
<gene>
    <name evidence="1" type="ORF">BAE44_0006987</name>
</gene>
<comment type="caution">
    <text evidence="1">The sequence shown here is derived from an EMBL/GenBank/DDBJ whole genome shotgun (WGS) entry which is preliminary data.</text>
</comment>
<feature type="non-terminal residue" evidence="1">
    <location>
        <position position="1"/>
    </location>
</feature>
<dbReference type="OrthoDB" id="1080404at2759"/>
<evidence type="ECO:0000313" key="1">
    <source>
        <dbReference type="EMBL" id="OEL31994.1"/>
    </source>
</evidence>
<keyword evidence="2" id="KW-1185">Reference proteome</keyword>
<dbReference type="AlphaFoldDB" id="A0A1E5W3M7"/>